<dbReference type="PROSITE" id="PS50177">
    <property type="entry name" value="NTF2_DOMAIN"/>
    <property type="match status" value="1"/>
</dbReference>
<dbReference type="EMBL" id="LT598485">
    <property type="protein sequence ID" value="SCW00268.1"/>
    <property type="molecule type" value="Genomic_DNA"/>
</dbReference>
<dbReference type="AlphaFoldDB" id="A0A1G4M982"/>
<evidence type="ECO:0000259" key="5">
    <source>
        <dbReference type="PROSITE" id="PS50177"/>
    </source>
</evidence>
<dbReference type="Pfam" id="PF02136">
    <property type="entry name" value="NTF2"/>
    <property type="match status" value="1"/>
</dbReference>
<dbReference type="GO" id="GO:0016579">
    <property type="term" value="P:protein deubiquitination"/>
    <property type="evidence" value="ECO:0007669"/>
    <property type="project" value="TreeGrafter"/>
</dbReference>
<dbReference type="InterPro" id="IPR002075">
    <property type="entry name" value="NTF2_dom"/>
</dbReference>
<dbReference type="InterPro" id="IPR039539">
    <property type="entry name" value="Ras_GTPase_bind_prot"/>
</dbReference>
<dbReference type="SUPFAM" id="SSF54427">
    <property type="entry name" value="NTF2-like"/>
    <property type="match status" value="1"/>
</dbReference>
<dbReference type="InterPro" id="IPR018222">
    <property type="entry name" value="Nuclear_transport_factor_2_euk"/>
</dbReference>
<evidence type="ECO:0000256" key="1">
    <source>
        <dbReference type="ARBA" id="ARBA00022884"/>
    </source>
</evidence>
<evidence type="ECO:0000256" key="3">
    <source>
        <dbReference type="SAM" id="MobiDB-lite"/>
    </source>
</evidence>
<dbReference type="GO" id="GO:1990904">
    <property type="term" value="C:ribonucleoprotein complex"/>
    <property type="evidence" value="ECO:0007669"/>
    <property type="project" value="TreeGrafter"/>
</dbReference>
<feature type="domain" description="NTF2" evidence="5">
    <location>
        <begin position="10"/>
        <end position="142"/>
    </location>
</feature>
<dbReference type="InterPro" id="IPR000504">
    <property type="entry name" value="RRM_dom"/>
</dbReference>
<dbReference type="PANTHER" id="PTHR10693">
    <property type="entry name" value="RAS GTPASE-ACTIVATING PROTEIN-BINDING PROTEIN"/>
    <property type="match status" value="1"/>
</dbReference>
<evidence type="ECO:0000313" key="7">
    <source>
        <dbReference type="Proteomes" id="UP000190831"/>
    </source>
</evidence>
<keyword evidence="1 2" id="KW-0694">RNA-binding</keyword>
<dbReference type="OrthoDB" id="339151at2759"/>
<feature type="region of interest" description="Disordered" evidence="3">
    <location>
        <begin position="168"/>
        <end position="306"/>
    </location>
</feature>
<dbReference type="FunFam" id="3.10.450.50:FF:000017">
    <property type="entry name" value="UBP3-associated protein BRE5"/>
    <property type="match status" value="1"/>
</dbReference>
<evidence type="ECO:0000256" key="2">
    <source>
        <dbReference type="PROSITE-ProRule" id="PRU00176"/>
    </source>
</evidence>
<dbReference type="Proteomes" id="UP000190831">
    <property type="component" value="Chromosome C"/>
</dbReference>
<gene>
    <name evidence="6" type="ORF">LAFE_0C00408G</name>
</gene>
<evidence type="ECO:0000313" key="6">
    <source>
        <dbReference type="EMBL" id="SCW00268.1"/>
    </source>
</evidence>
<dbReference type="PANTHER" id="PTHR10693:SF20">
    <property type="entry name" value="AT27578P"/>
    <property type="match status" value="1"/>
</dbReference>
<proteinExistence type="predicted"/>
<reference evidence="6 7" key="1">
    <citation type="submission" date="2016-03" db="EMBL/GenBank/DDBJ databases">
        <authorList>
            <person name="Devillers H."/>
        </authorList>
    </citation>
    <scope>NUCLEOTIDE SEQUENCE [LARGE SCALE GENOMIC DNA]</scope>
    <source>
        <strain evidence="6">CBS 6772</strain>
    </source>
</reference>
<feature type="compositionally biased region" description="Low complexity" evidence="3">
    <location>
        <begin position="434"/>
        <end position="444"/>
    </location>
</feature>
<feature type="compositionally biased region" description="Basic and acidic residues" evidence="3">
    <location>
        <begin position="244"/>
        <end position="262"/>
    </location>
</feature>
<sequence>MSTSTNVKEIGYAFLKTYYQRMRNDPSKIHHLYSATAELTHVDYQVDLISDKPSLPTIKLIGKDNINKYYTRHSKKVTTVKVKVDSCDFQFTGSNNVSILILAVGEMCWSQTPSYRFCQTFILTPATNNPEIYDVTNDILRFIPEVTLTLHETEPNFDPKAALMESMNENEENQKEPNGVENTESSTQESLSTKNTHEKPTIEEKPSSDHPKSKMGDGELEDVQMESKQPPSMVRTTASLTDDETQKPIDNIKDIEESKESVETSEQINGTTDNDSSPAEKNRSTEQQNGPPKKMNWASKIASSESKDVPNVTTKYIRAEPQVAPSTKKLMERKSTSPTGQLRDPKNFRKKVFNLVNKDGFFPVYVRGTGGVSDEQLVRALESEFGVVKKISSQETFAVIDFEDQRCQTEAIERGILRINNVDVHMEPKTLRKSTTSSSSPSPSGQRFGRKHLNKKKIRRAKDLRNEASIYIDYKFFSFFLRLLVYIVY</sequence>
<feature type="region of interest" description="Disordered" evidence="3">
    <location>
        <begin position="428"/>
        <end position="451"/>
    </location>
</feature>
<dbReference type="Gene3D" id="3.10.450.50">
    <property type="match status" value="1"/>
</dbReference>
<evidence type="ECO:0000259" key="4">
    <source>
        <dbReference type="PROSITE" id="PS50102"/>
    </source>
</evidence>
<keyword evidence="7" id="KW-1185">Reference proteome</keyword>
<dbReference type="STRING" id="4955.A0A1G4M982"/>
<accession>A0A1G4M982</accession>
<dbReference type="InterPro" id="IPR032710">
    <property type="entry name" value="NTF2-like_dom_sf"/>
</dbReference>
<dbReference type="PROSITE" id="PS50102">
    <property type="entry name" value="RRM"/>
    <property type="match status" value="1"/>
</dbReference>
<feature type="domain" description="RRM" evidence="4">
    <location>
        <begin position="362"/>
        <end position="438"/>
    </location>
</feature>
<feature type="compositionally biased region" description="Polar residues" evidence="3">
    <location>
        <begin position="226"/>
        <end position="240"/>
    </location>
</feature>
<feature type="compositionally biased region" description="Polar residues" evidence="3">
    <location>
        <begin position="264"/>
        <end position="277"/>
    </location>
</feature>
<protein>
    <submittedName>
        <fullName evidence="6">LAFE_0C00408g1_1</fullName>
    </submittedName>
</protein>
<feature type="compositionally biased region" description="Basic and acidic residues" evidence="3">
    <location>
        <begin position="195"/>
        <end position="217"/>
    </location>
</feature>
<dbReference type="GO" id="GO:0034517">
    <property type="term" value="P:ribophagy"/>
    <property type="evidence" value="ECO:0007669"/>
    <property type="project" value="TreeGrafter"/>
</dbReference>
<organism evidence="6 7">
    <name type="scientific">Lachancea fermentati</name>
    <name type="common">Zygosaccharomyces fermentati</name>
    <dbReference type="NCBI Taxonomy" id="4955"/>
    <lineage>
        <taxon>Eukaryota</taxon>
        <taxon>Fungi</taxon>
        <taxon>Dikarya</taxon>
        <taxon>Ascomycota</taxon>
        <taxon>Saccharomycotina</taxon>
        <taxon>Saccharomycetes</taxon>
        <taxon>Saccharomycetales</taxon>
        <taxon>Saccharomycetaceae</taxon>
        <taxon>Lachancea</taxon>
    </lineage>
</organism>
<name>A0A1G4M982_LACFM</name>
<feature type="region of interest" description="Disordered" evidence="3">
    <location>
        <begin position="326"/>
        <end position="345"/>
    </location>
</feature>
<feature type="compositionally biased region" description="Polar residues" evidence="3">
    <location>
        <begin position="180"/>
        <end position="194"/>
    </location>
</feature>
<dbReference type="GO" id="GO:1990861">
    <property type="term" value="C:Ubp3-Bre5 deubiquitination complex"/>
    <property type="evidence" value="ECO:0007669"/>
    <property type="project" value="TreeGrafter"/>
</dbReference>
<dbReference type="GO" id="GO:0003729">
    <property type="term" value="F:mRNA binding"/>
    <property type="evidence" value="ECO:0007669"/>
    <property type="project" value="TreeGrafter"/>
</dbReference>
<dbReference type="OMA" id="KTYYQRM"/>
<dbReference type="GO" id="GO:0005829">
    <property type="term" value="C:cytosol"/>
    <property type="evidence" value="ECO:0007669"/>
    <property type="project" value="TreeGrafter"/>
</dbReference>